<feature type="compositionally biased region" description="Polar residues" evidence="1">
    <location>
        <begin position="153"/>
        <end position="167"/>
    </location>
</feature>
<gene>
    <name evidence="2" type="ORF">HETSPECPRED_006092</name>
</gene>
<name>A0A8H3EFF8_9LECA</name>
<evidence type="ECO:0000256" key="1">
    <source>
        <dbReference type="SAM" id="MobiDB-lite"/>
    </source>
</evidence>
<feature type="compositionally biased region" description="Polar residues" evidence="1">
    <location>
        <begin position="197"/>
        <end position="209"/>
    </location>
</feature>
<feature type="compositionally biased region" description="Basic and acidic residues" evidence="1">
    <location>
        <begin position="110"/>
        <end position="124"/>
    </location>
</feature>
<evidence type="ECO:0000313" key="2">
    <source>
        <dbReference type="EMBL" id="CAF9906176.1"/>
    </source>
</evidence>
<dbReference type="EMBL" id="CAJPDS010000004">
    <property type="protein sequence ID" value="CAF9906176.1"/>
    <property type="molecule type" value="Genomic_DNA"/>
</dbReference>
<feature type="compositionally biased region" description="Pro residues" evidence="1">
    <location>
        <begin position="243"/>
        <end position="252"/>
    </location>
</feature>
<protein>
    <submittedName>
        <fullName evidence="2">Uncharacterized protein</fullName>
    </submittedName>
</protein>
<dbReference type="OrthoDB" id="10649565at2759"/>
<feature type="compositionally biased region" description="Basic and acidic residues" evidence="1">
    <location>
        <begin position="499"/>
        <end position="510"/>
    </location>
</feature>
<accession>A0A8H3EFF8</accession>
<feature type="region of interest" description="Disordered" evidence="1">
    <location>
        <begin position="309"/>
        <end position="550"/>
    </location>
</feature>
<keyword evidence="3" id="KW-1185">Reference proteome</keyword>
<reference evidence="2" key="1">
    <citation type="submission" date="2021-03" db="EMBL/GenBank/DDBJ databases">
        <authorList>
            <person name="Tagirdzhanova G."/>
        </authorList>
    </citation>
    <scope>NUCLEOTIDE SEQUENCE</scope>
</reference>
<feature type="compositionally biased region" description="Polar residues" evidence="1">
    <location>
        <begin position="324"/>
        <end position="334"/>
    </location>
</feature>
<feature type="compositionally biased region" description="Polar residues" evidence="1">
    <location>
        <begin position="481"/>
        <end position="493"/>
    </location>
</feature>
<feature type="compositionally biased region" description="Basic and acidic residues" evidence="1">
    <location>
        <begin position="348"/>
        <end position="360"/>
    </location>
</feature>
<feature type="region of interest" description="Disordered" evidence="1">
    <location>
        <begin position="1"/>
        <end position="263"/>
    </location>
</feature>
<sequence length="577" mass="64748">MVSKKKPASFMDKLRNFLAPKPKTRKQQETDRERLRHVKNTAEFLSGEENPHQRSRRAHPERQAANDEALRKLNGRSENTRRQPKKGRIDEPTQKEHTRPAAAHSRRQKVKTDHRDNSDRMRSDNRHRHPHDNQSTGRHRDRPRQEPEPTPIQPSQGSTSSHMQSLDSRGGGGRRVPGPRSNQPKFAHIEQNRDGNKNSMHISTTAPLTKQRKPNPQRQPTDRHTRFADFMSPDAEPVEPVSPLSPEPPLPPIKTIRRKPTPREERIRQELARANPGLAICQMCERNPTLERLSALGYHLCAECKKRAFTDDGSPTDVDPVSPLTPSSRTSDARLQQFDFMAAPAPASEDRDRKRAEKSRGAKARNLTGYEQTAYHHHHHQQREKEAEREGHHPARSHAKPAPPLPQPQSHQVSPDTQVHRKHTSSIYSLTGVLPPSILPPASIPTTTTAPLQQPYNPPVPPLPSDSSSHDDGDVSPLSPSPVSARSMWTTDWSGYDPETIREAITRGEGGKGAIPPVPPVPGFLAGEEGGREADGRGGKGKEKEGERRDTRFYGFYDNVIGYEAKGPGRVRRYNGL</sequence>
<feature type="compositionally biased region" description="Basic and acidic residues" evidence="1">
    <location>
        <begin position="187"/>
        <end position="196"/>
    </location>
</feature>
<feature type="compositionally biased region" description="Basic and acidic residues" evidence="1">
    <location>
        <begin position="58"/>
        <end position="71"/>
    </location>
</feature>
<organism evidence="2 3">
    <name type="scientific">Heterodermia speciosa</name>
    <dbReference type="NCBI Taxonomy" id="116794"/>
    <lineage>
        <taxon>Eukaryota</taxon>
        <taxon>Fungi</taxon>
        <taxon>Dikarya</taxon>
        <taxon>Ascomycota</taxon>
        <taxon>Pezizomycotina</taxon>
        <taxon>Lecanoromycetes</taxon>
        <taxon>OSLEUM clade</taxon>
        <taxon>Lecanoromycetidae</taxon>
        <taxon>Caliciales</taxon>
        <taxon>Physciaceae</taxon>
        <taxon>Heterodermia</taxon>
    </lineage>
</organism>
<comment type="caution">
    <text evidence="2">The sequence shown here is derived from an EMBL/GenBank/DDBJ whole genome shotgun (WGS) entry which is preliminary data.</text>
</comment>
<dbReference type="AlphaFoldDB" id="A0A8H3EFF8"/>
<dbReference type="Proteomes" id="UP000664521">
    <property type="component" value="Unassembled WGS sequence"/>
</dbReference>
<feature type="compositionally biased region" description="Basic and acidic residues" evidence="1">
    <location>
        <begin position="383"/>
        <end position="393"/>
    </location>
</feature>
<proteinExistence type="predicted"/>
<feature type="compositionally biased region" description="Basic and acidic residues" evidence="1">
    <location>
        <begin position="529"/>
        <end position="550"/>
    </location>
</feature>
<feature type="compositionally biased region" description="Polar residues" evidence="1">
    <location>
        <begin position="408"/>
        <end position="417"/>
    </location>
</feature>
<feature type="compositionally biased region" description="Basic and acidic residues" evidence="1">
    <location>
        <begin position="87"/>
        <end position="99"/>
    </location>
</feature>
<evidence type="ECO:0000313" key="3">
    <source>
        <dbReference type="Proteomes" id="UP000664521"/>
    </source>
</evidence>